<keyword evidence="3" id="KW-0998">Cell outer membrane</keyword>
<evidence type="ECO:0000313" key="8">
    <source>
        <dbReference type="Proteomes" id="UP000478208"/>
    </source>
</evidence>
<evidence type="ECO:0000256" key="2">
    <source>
        <dbReference type="ARBA" id="ARBA00023136"/>
    </source>
</evidence>
<dbReference type="CDD" id="cd07185">
    <property type="entry name" value="OmpA_C-like"/>
    <property type="match status" value="1"/>
</dbReference>
<comment type="subcellular location">
    <subcellularLocation>
        <location evidence="1">Cell outer membrane</location>
    </subcellularLocation>
</comment>
<reference evidence="7 8" key="1">
    <citation type="submission" date="2019-12" db="EMBL/GenBank/DDBJ databases">
        <authorList>
            <person name="Li J."/>
        </authorList>
    </citation>
    <scope>NUCLEOTIDE SEQUENCE [LARGE SCALE GENOMIC DNA]</scope>
    <source>
        <strain evidence="7 8">HL2-2</strain>
    </source>
</reference>
<dbReference type="PANTHER" id="PTHR30329:SF21">
    <property type="entry name" value="LIPOPROTEIN YIAD-RELATED"/>
    <property type="match status" value="1"/>
</dbReference>
<dbReference type="Gene3D" id="3.30.1330.60">
    <property type="entry name" value="OmpA-like domain"/>
    <property type="match status" value="1"/>
</dbReference>
<dbReference type="SUPFAM" id="SSF103088">
    <property type="entry name" value="OmpA-like"/>
    <property type="match status" value="1"/>
</dbReference>
<dbReference type="GO" id="GO:0009279">
    <property type="term" value="C:cell outer membrane"/>
    <property type="evidence" value="ECO:0007669"/>
    <property type="project" value="UniProtKB-SubCell"/>
</dbReference>
<dbReference type="InterPro" id="IPR006664">
    <property type="entry name" value="OMP_bac"/>
</dbReference>
<dbReference type="SUPFAM" id="SSF49478">
    <property type="entry name" value="Cna protein B-type domain"/>
    <property type="match status" value="1"/>
</dbReference>
<sequence length="664" mass="75821">MKTLSKYLLLAFVIVISSNAFSQRGKIQSVKNDYRNFAYVKTSEVLLEVANNGYKSADLFQKLANSFYFQNKMEEAAKWYGELMQLNEVIDPEYYFRYALALKGIKDYENSDKWMEKFNSLKPDDTRGKAFLSKVDYKSAIEEMSRDDIELVNLDINTPFSDFGTTEHENGIVFASARGGGRLYKWNEEPYLDLYKAEKNEDDTFEEPKSFGENVNTKFHESSAIFSPNGKYMFFTRNNFFRSKYKEDAVGINRLQLYRATLSEDSIWGSIHKIHFNSIDYSVAHPALNLTGTKLYFASDMPGTLGQSDIFVVDVNEDGTLGEPENLGSSINTEGQESFPFINSDGDLYFSSTGFPGLGGLDVFVSKGADQKVLNSANRNFPIENVSEPINSPYDDFGYYENLVTKRVYFSSNREGGKGSDDIYTFKFPEIKLIVEGEIKDIDTEEIIPGATVILLDENGKELDRQVVGEDGYFKFDVDPEKEYLIRVQKDKYTSDEQRFTTPNRNQELLMELRIEKDEQQIEPCDDLAKVLDIPIIYFDFDKSNIRYDAEIEIQKVLAVLNKYPTMHIDIRSHTDCRGPASYNEQLSDRRAKSTRAYLIEKGIAAERLTAKGYGESRLVNDCGCEPSNESECSEAEHQLNRRSEFIITSIDGKTCDDKVESED</sequence>
<dbReference type="InterPro" id="IPR036737">
    <property type="entry name" value="OmpA-like_sf"/>
</dbReference>
<dbReference type="PANTHER" id="PTHR30329">
    <property type="entry name" value="STATOR ELEMENT OF FLAGELLAR MOTOR COMPLEX"/>
    <property type="match status" value="1"/>
</dbReference>
<evidence type="ECO:0000256" key="4">
    <source>
        <dbReference type="PROSITE-ProRule" id="PRU00473"/>
    </source>
</evidence>
<comment type="caution">
    <text evidence="7">The sequence shown here is derived from an EMBL/GenBank/DDBJ whole genome shotgun (WGS) entry which is preliminary data.</text>
</comment>
<keyword evidence="5" id="KW-0732">Signal</keyword>
<dbReference type="Proteomes" id="UP000478208">
    <property type="component" value="Unassembled WGS sequence"/>
</dbReference>
<keyword evidence="2 4" id="KW-0472">Membrane</keyword>
<keyword evidence="8" id="KW-1185">Reference proteome</keyword>
<dbReference type="InterPro" id="IPR050330">
    <property type="entry name" value="Bact_OuterMem_StrucFunc"/>
</dbReference>
<evidence type="ECO:0000256" key="1">
    <source>
        <dbReference type="ARBA" id="ARBA00004442"/>
    </source>
</evidence>
<proteinExistence type="predicted"/>
<dbReference type="Gene3D" id="1.25.40.10">
    <property type="entry name" value="Tetratricopeptide repeat domain"/>
    <property type="match status" value="1"/>
</dbReference>
<evidence type="ECO:0000256" key="5">
    <source>
        <dbReference type="SAM" id="SignalP"/>
    </source>
</evidence>
<dbReference type="Pfam" id="PF07676">
    <property type="entry name" value="PD40"/>
    <property type="match status" value="2"/>
</dbReference>
<dbReference type="Gene3D" id="2.60.40.10">
    <property type="entry name" value="Immunoglobulins"/>
    <property type="match status" value="1"/>
</dbReference>
<gene>
    <name evidence="7" type="ORF">GN138_04735</name>
</gene>
<dbReference type="Pfam" id="PF00691">
    <property type="entry name" value="OmpA"/>
    <property type="match status" value="1"/>
</dbReference>
<accession>A0A6L6U693</accession>
<name>A0A6L6U693_9FLAO</name>
<protein>
    <submittedName>
        <fullName evidence="7">OmpA family protein</fullName>
    </submittedName>
</protein>
<dbReference type="InterPro" id="IPR011990">
    <property type="entry name" value="TPR-like_helical_dom_sf"/>
</dbReference>
<organism evidence="7 8">
    <name type="scientific">Winogradskyella endarachnes</name>
    <dbReference type="NCBI Taxonomy" id="2681965"/>
    <lineage>
        <taxon>Bacteria</taxon>
        <taxon>Pseudomonadati</taxon>
        <taxon>Bacteroidota</taxon>
        <taxon>Flavobacteriia</taxon>
        <taxon>Flavobacteriales</taxon>
        <taxon>Flavobacteriaceae</taxon>
        <taxon>Winogradskyella</taxon>
    </lineage>
</organism>
<evidence type="ECO:0000256" key="3">
    <source>
        <dbReference type="ARBA" id="ARBA00023237"/>
    </source>
</evidence>
<dbReference type="InterPro" id="IPR006665">
    <property type="entry name" value="OmpA-like"/>
</dbReference>
<dbReference type="EMBL" id="WOWS01000001">
    <property type="protein sequence ID" value="MUU77740.1"/>
    <property type="molecule type" value="Genomic_DNA"/>
</dbReference>
<dbReference type="AlphaFoldDB" id="A0A6L6U693"/>
<evidence type="ECO:0000259" key="6">
    <source>
        <dbReference type="PROSITE" id="PS51123"/>
    </source>
</evidence>
<feature type="signal peptide" evidence="5">
    <location>
        <begin position="1"/>
        <end position="22"/>
    </location>
</feature>
<dbReference type="SUPFAM" id="SSF82171">
    <property type="entry name" value="DPP6 N-terminal domain-like"/>
    <property type="match status" value="1"/>
</dbReference>
<dbReference type="InterPro" id="IPR011659">
    <property type="entry name" value="WD40"/>
</dbReference>
<evidence type="ECO:0000313" key="7">
    <source>
        <dbReference type="EMBL" id="MUU77740.1"/>
    </source>
</evidence>
<dbReference type="InterPro" id="IPR013783">
    <property type="entry name" value="Ig-like_fold"/>
</dbReference>
<dbReference type="RefSeq" id="WP_157362610.1">
    <property type="nucleotide sequence ID" value="NZ_WOWS01000001.1"/>
</dbReference>
<dbReference type="PROSITE" id="PS51123">
    <property type="entry name" value="OMPA_2"/>
    <property type="match status" value="1"/>
</dbReference>
<feature type="chain" id="PRO_5026717521" evidence="5">
    <location>
        <begin position="23"/>
        <end position="664"/>
    </location>
</feature>
<dbReference type="PRINTS" id="PR01021">
    <property type="entry name" value="OMPADOMAIN"/>
</dbReference>
<feature type="domain" description="OmpA-like" evidence="6">
    <location>
        <begin position="526"/>
        <end position="652"/>
    </location>
</feature>
<dbReference type="SUPFAM" id="SSF48452">
    <property type="entry name" value="TPR-like"/>
    <property type="match status" value="1"/>
</dbReference>